<dbReference type="Proteomes" id="UP000014984">
    <property type="component" value="Chromosome"/>
</dbReference>
<dbReference type="GO" id="GO:0008443">
    <property type="term" value="F:phosphofructokinase activity"/>
    <property type="evidence" value="ECO:0007669"/>
    <property type="project" value="TreeGrafter"/>
</dbReference>
<keyword evidence="4 8" id="KW-0418">Kinase</keyword>
<dbReference type="NCBIfam" id="TIGR03168">
    <property type="entry name" value="1-PFK"/>
    <property type="match status" value="1"/>
</dbReference>
<evidence type="ECO:0000256" key="3">
    <source>
        <dbReference type="ARBA" id="ARBA00022741"/>
    </source>
</evidence>
<keyword evidence="3" id="KW-0547">Nucleotide-binding</keyword>
<accession>S5M043</accession>
<evidence type="ECO:0000256" key="2">
    <source>
        <dbReference type="ARBA" id="ARBA00022679"/>
    </source>
</evidence>
<evidence type="ECO:0000259" key="7">
    <source>
        <dbReference type="Pfam" id="PF00294"/>
    </source>
</evidence>
<dbReference type="GO" id="GO:0005829">
    <property type="term" value="C:cytosol"/>
    <property type="evidence" value="ECO:0007669"/>
    <property type="project" value="TreeGrafter"/>
</dbReference>
<dbReference type="GO" id="GO:0005524">
    <property type="term" value="F:ATP binding"/>
    <property type="evidence" value="ECO:0007669"/>
    <property type="project" value="UniProtKB-KW"/>
</dbReference>
<proteinExistence type="inferred from homology"/>
<evidence type="ECO:0000256" key="5">
    <source>
        <dbReference type="ARBA" id="ARBA00022840"/>
    </source>
</evidence>
<dbReference type="HOGENOM" id="CLU_050013_1_0_14"/>
<reference evidence="8 9" key="1">
    <citation type="journal article" date="2013" name="Genome Biol. Evol.">
        <title>Comparison of metabolic capacities and inference of gene content evolution in mosquito-associated Spiroplasma diminutum and S. taiwanense.</title>
        <authorList>
            <person name="Lo W.S."/>
            <person name="Ku C."/>
            <person name="Chen L.L."/>
            <person name="Chang T.H."/>
            <person name="Kuo C.H."/>
        </authorList>
    </citation>
    <scope>NUCLEOTIDE SEQUENCE [LARGE SCALE GENOMIC DNA]</scope>
    <source>
        <strain evidence="8">CT-1</strain>
    </source>
</reference>
<dbReference type="OrthoDB" id="9801219at2"/>
<evidence type="ECO:0000313" key="8">
    <source>
        <dbReference type="EMBL" id="AGR41372.1"/>
    </source>
</evidence>
<dbReference type="PATRIC" id="fig|1276220.3.peg.792"/>
<dbReference type="KEGG" id="stai:STAIW_v1c07750"/>
<dbReference type="Gene3D" id="3.40.1190.20">
    <property type="match status" value="1"/>
</dbReference>
<protein>
    <submittedName>
        <fullName evidence="8">1-phosphofructokinase</fullName>
    </submittedName>
</protein>
<dbReference type="InterPro" id="IPR029056">
    <property type="entry name" value="Ribokinase-like"/>
</dbReference>
<dbReference type="InterPro" id="IPR011611">
    <property type="entry name" value="PfkB_dom"/>
</dbReference>
<dbReference type="Pfam" id="PF00294">
    <property type="entry name" value="PfkB"/>
    <property type="match status" value="1"/>
</dbReference>
<evidence type="ECO:0000256" key="6">
    <source>
        <dbReference type="PIRNR" id="PIRNR000535"/>
    </source>
</evidence>
<dbReference type="SUPFAM" id="SSF53613">
    <property type="entry name" value="Ribokinase-like"/>
    <property type="match status" value="1"/>
</dbReference>
<name>S5M043_9MOLU</name>
<dbReference type="PANTHER" id="PTHR46566:SF1">
    <property type="entry name" value="1-PHOSPHOFRUCTOKINASE"/>
    <property type="match status" value="1"/>
</dbReference>
<dbReference type="PANTHER" id="PTHR46566">
    <property type="entry name" value="1-PHOSPHOFRUCTOKINASE-RELATED"/>
    <property type="match status" value="1"/>
</dbReference>
<dbReference type="STRING" id="1276220.STAIW_v1c07750"/>
<keyword evidence="5" id="KW-0067">ATP-binding</keyword>
<dbReference type="EMBL" id="CP005074">
    <property type="protein sequence ID" value="AGR41372.1"/>
    <property type="molecule type" value="Genomic_DNA"/>
</dbReference>
<gene>
    <name evidence="8" type="primary">fruK</name>
    <name evidence="8" type="ORF">STAIW_v1c07750</name>
</gene>
<organism evidence="8 9">
    <name type="scientific">Spiroplasma taiwanense CT-1</name>
    <dbReference type="NCBI Taxonomy" id="1276220"/>
    <lineage>
        <taxon>Bacteria</taxon>
        <taxon>Bacillati</taxon>
        <taxon>Mycoplasmatota</taxon>
        <taxon>Mollicutes</taxon>
        <taxon>Entomoplasmatales</taxon>
        <taxon>Spiroplasmataceae</taxon>
        <taxon>Spiroplasma</taxon>
    </lineage>
</organism>
<evidence type="ECO:0000313" key="9">
    <source>
        <dbReference type="Proteomes" id="UP000014984"/>
    </source>
</evidence>
<comment type="similarity">
    <text evidence="1">Belongs to the carbohydrate kinase PfkB family.</text>
</comment>
<feature type="domain" description="Carbohydrate kinase PfkB" evidence="7">
    <location>
        <begin position="14"/>
        <end position="286"/>
    </location>
</feature>
<dbReference type="InterPro" id="IPR017583">
    <property type="entry name" value="Tagatose/fructose_Pkinase"/>
</dbReference>
<evidence type="ECO:0000256" key="1">
    <source>
        <dbReference type="ARBA" id="ARBA00010688"/>
    </source>
</evidence>
<dbReference type="RefSeq" id="WP_020834511.1">
    <property type="nucleotide sequence ID" value="NC_021846.1"/>
</dbReference>
<dbReference type="PIRSF" id="PIRSF000535">
    <property type="entry name" value="1PFK/6PFK/LacC"/>
    <property type="match status" value="1"/>
</dbReference>
<dbReference type="CDD" id="cd01164">
    <property type="entry name" value="FruK_PfkB_like"/>
    <property type="match status" value="1"/>
</dbReference>
<dbReference type="eggNOG" id="COG1105">
    <property type="taxonomic scope" value="Bacteria"/>
</dbReference>
<evidence type="ECO:0000256" key="4">
    <source>
        <dbReference type="ARBA" id="ARBA00022777"/>
    </source>
</evidence>
<dbReference type="AlphaFoldDB" id="S5M043"/>
<keyword evidence="2 6" id="KW-0808">Transferase</keyword>
<sequence>MANNIYIISLSPAIDYILKFDELKMNKTNRPNNVEMYPAGKGIHISMLLNNLKVKNESIIFSNGDFEKFFYKNLDLMKIKYKKFNSLGEIRINLKLIDQNQTECSVTSSEIENSELEKLMQYLKENVSTNDYVIATGSIPTGVNNKIYAQIAELTNSLNAHCVIDAFGDSLKYAIEKRPFLIKPNIEELSITTGSEIKNQNDILKAAKQLLDKGVQNILISMGDEGAIFLNKEITQKCSIGNWNKQLVNAAGAGDSMLGGFLSEYIKTKDYTKALKMGIVCGSATAYSDKIASLELIEEMLLSMDSLKIINIE</sequence>
<keyword evidence="9" id="KW-1185">Reference proteome</keyword>